<dbReference type="InterPro" id="IPR005538">
    <property type="entry name" value="LrgA/CidA"/>
</dbReference>
<feature type="transmembrane region" description="Helical" evidence="6">
    <location>
        <begin position="63"/>
        <end position="82"/>
    </location>
</feature>
<keyword evidence="2" id="KW-1003">Cell membrane</keyword>
<dbReference type="PANTHER" id="PTHR33931:SF2">
    <property type="entry name" value="HOLIN-LIKE PROTEIN CIDA"/>
    <property type="match status" value="1"/>
</dbReference>
<dbReference type="RefSeq" id="WP_179980224.1">
    <property type="nucleotide sequence ID" value="NZ_LT608333.1"/>
</dbReference>
<comment type="subcellular location">
    <subcellularLocation>
        <location evidence="1">Cell membrane</location>
        <topology evidence="1">Multi-pass membrane protein</topology>
    </subcellularLocation>
</comment>
<evidence type="ECO:0000256" key="3">
    <source>
        <dbReference type="ARBA" id="ARBA00022692"/>
    </source>
</evidence>
<dbReference type="Pfam" id="PF03788">
    <property type="entry name" value="LrgA"/>
    <property type="match status" value="1"/>
</dbReference>
<feature type="transmembrane region" description="Helical" evidence="6">
    <location>
        <begin position="32"/>
        <end position="51"/>
    </location>
</feature>
<protein>
    <submittedName>
        <fullName evidence="7">LrgA family protein</fullName>
    </submittedName>
</protein>
<keyword evidence="4 6" id="KW-1133">Transmembrane helix</keyword>
<gene>
    <name evidence="7" type="ORF">KL86DES1_20640</name>
</gene>
<name>A0A212L4M9_9BACT</name>
<feature type="transmembrane region" description="Helical" evidence="6">
    <location>
        <begin position="88"/>
        <end position="110"/>
    </location>
</feature>
<dbReference type="PANTHER" id="PTHR33931">
    <property type="entry name" value="HOLIN-LIKE PROTEIN CIDA-RELATED"/>
    <property type="match status" value="1"/>
</dbReference>
<reference evidence="7" key="1">
    <citation type="submission" date="2016-08" db="EMBL/GenBank/DDBJ databases">
        <authorList>
            <person name="Seilhamer J.J."/>
        </authorList>
    </citation>
    <scope>NUCLEOTIDE SEQUENCE</scope>
    <source>
        <strain evidence="7">86-1</strain>
    </source>
</reference>
<evidence type="ECO:0000256" key="4">
    <source>
        <dbReference type="ARBA" id="ARBA00022989"/>
    </source>
</evidence>
<evidence type="ECO:0000256" key="5">
    <source>
        <dbReference type="ARBA" id="ARBA00023136"/>
    </source>
</evidence>
<dbReference type="AlphaFoldDB" id="A0A212L4M9"/>
<organism evidence="7">
    <name type="scientific">uncultured Desulfovibrio sp</name>
    <dbReference type="NCBI Taxonomy" id="167968"/>
    <lineage>
        <taxon>Bacteria</taxon>
        <taxon>Pseudomonadati</taxon>
        <taxon>Thermodesulfobacteriota</taxon>
        <taxon>Desulfovibrionia</taxon>
        <taxon>Desulfovibrionales</taxon>
        <taxon>Desulfovibrionaceae</taxon>
        <taxon>Desulfovibrio</taxon>
        <taxon>environmental samples</taxon>
    </lineage>
</organism>
<feature type="transmembrane region" description="Helical" evidence="6">
    <location>
        <begin position="7"/>
        <end position="26"/>
    </location>
</feature>
<dbReference type="GO" id="GO:0005886">
    <property type="term" value="C:plasma membrane"/>
    <property type="evidence" value="ECO:0007669"/>
    <property type="project" value="UniProtKB-SubCell"/>
</dbReference>
<keyword evidence="5 6" id="KW-0472">Membrane</keyword>
<dbReference type="EMBL" id="FMJC01000002">
    <property type="protein sequence ID" value="SCM72476.1"/>
    <property type="molecule type" value="Genomic_DNA"/>
</dbReference>
<accession>A0A212L4M9</accession>
<evidence type="ECO:0000256" key="2">
    <source>
        <dbReference type="ARBA" id="ARBA00022475"/>
    </source>
</evidence>
<keyword evidence="3 6" id="KW-0812">Transmembrane</keyword>
<evidence type="ECO:0000313" key="7">
    <source>
        <dbReference type="EMBL" id="SCM72476.1"/>
    </source>
</evidence>
<evidence type="ECO:0000256" key="6">
    <source>
        <dbReference type="SAM" id="Phobius"/>
    </source>
</evidence>
<proteinExistence type="predicted"/>
<sequence>MKETWKFLWQMAILAGLFWGSDWLVRTVGLPVPGNVFGIVVLFFLLLTGVIKEQHISTAANFLLKHMVFFFVPVAVGLMQWGGVFYEYGWILLIAIVISAILPLLTVGLLGRALRRRARKGEGETCNPTQA</sequence>
<evidence type="ECO:0000256" key="1">
    <source>
        <dbReference type="ARBA" id="ARBA00004651"/>
    </source>
</evidence>